<feature type="region of interest" description="Disordered" evidence="1">
    <location>
        <begin position="282"/>
        <end position="311"/>
    </location>
</feature>
<accession>A0AAJ0GUD1</accession>
<name>A0AAJ0GUD1_9PEZI</name>
<feature type="compositionally biased region" description="Polar residues" evidence="1">
    <location>
        <begin position="286"/>
        <end position="296"/>
    </location>
</feature>
<protein>
    <recommendedName>
        <fullName evidence="4">Rrn9 domain-containing protein</fullName>
    </recommendedName>
</protein>
<evidence type="ECO:0000256" key="1">
    <source>
        <dbReference type="SAM" id="MobiDB-lite"/>
    </source>
</evidence>
<sequence>MSYIISLDNTCRAKLRKQAALTKDLVKDATHAIRDNDHAESDSDDSDDSESFGTGSTSSQDIIQMIEGLKTDIQCLVALGPRFREPFLDKSHWSDREEAAAPPQQTGWNPVEFLTSRIRHRYPDADPAFAQILGQANWERAQRLYTAKEKNTQDATTSTSSSQKPVLEADSASVPPETVIESAFHDSGLGNSLSTANYAETMFSYHGTNGISIKIPPIPAAGRQGKPAKVSHFAQHLEEVTLMILPANAEPEGLDVEAVDSEDEPIMSSRWFLNRYREDLSDEEATTTSSSRTNKPSPTPKAEMASQAEPHVETGSAAWYLGPQPPRAFRCLFEPCPYWSTRESNRKKHMEKPHRWISDRGSDIESILLSESMTEEKEKASSYKKVSEATDLPSHPSVAGLRKG</sequence>
<reference evidence="2" key="2">
    <citation type="submission" date="2023-06" db="EMBL/GenBank/DDBJ databases">
        <authorList>
            <consortium name="Lawrence Berkeley National Laboratory"/>
            <person name="Mondo S.J."/>
            <person name="Hensen N."/>
            <person name="Bonometti L."/>
            <person name="Westerberg I."/>
            <person name="Brannstrom I.O."/>
            <person name="Guillou S."/>
            <person name="Cros-Aarteil S."/>
            <person name="Calhoun S."/>
            <person name="Haridas S."/>
            <person name="Kuo A."/>
            <person name="Pangilinan J."/>
            <person name="Riley R."/>
            <person name="Labutti K."/>
            <person name="Andreopoulos B."/>
            <person name="Lipzen A."/>
            <person name="Chen C."/>
            <person name="Yanf M."/>
            <person name="Daum C."/>
            <person name="Ng V."/>
            <person name="Clum A."/>
            <person name="Steindorff A."/>
            <person name="Ohm R."/>
            <person name="Martin F."/>
            <person name="Silar P."/>
            <person name="Natvig D."/>
            <person name="Lalanne C."/>
            <person name="Gautier V."/>
            <person name="Ament-Velasquez S.L."/>
            <person name="Kruys A."/>
            <person name="Hutchinson M.I."/>
            <person name="Powell A.J."/>
            <person name="Barry K."/>
            <person name="Miller A.N."/>
            <person name="Grigoriev I.V."/>
            <person name="Debuchy R."/>
            <person name="Gladieux P."/>
            <person name="Thoren M.H."/>
            <person name="Johannesson H."/>
        </authorList>
    </citation>
    <scope>NUCLEOTIDE SEQUENCE</scope>
    <source>
        <strain evidence="2">CBS 333.67</strain>
    </source>
</reference>
<feature type="compositionally biased region" description="Basic and acidic residues" evidence="1">
    <location>
        <begin position="374"/>
        <end position="388"/>
    </location>
</feature>
<proteinExistence type="predicted"/>
<dbReference type="Proteomes" id="UP001273166">
    <property type="component" value="Unassembled WGS sequence"/>
</dbReference>
<evidence type="ECO:0000313" key="2">
    <source>
        <dbReference type="EMBL" id="KAK3306234.1"/>
    </source>
</evidence>
<evidence type="ECO:0000313" key="3">
    <source>
        <dbReference type="Proteomes" id="UP001273166"/>
    </source>
</evidence>
<dbReference type="RefSeq" id="XP_062722014.1">
    <property type="nucleotide sequence ID" value="XM_062867463.1"/>
</dbReference>
<feature type="region of interest" description="Disordered" evidence="1">
    <location>
        <begin position="148"/>
        <end position="174"/>
    </location>
</feature>
<feature type="region of interest" description="Disordered" evidence="1">
    <location>
        <begin position="371"/>
        <end position="404"/>
    </location>
</feature>
<dbReference type="GeneID" id="87886292"/>
<dbReference type="AlphaFoldDB" id="A0AAJ0GUD1"/>
<dbReference type="EMBL" id="JAUDZG010000004">
    <property type="protein sequence ID" value="KAK3306234.1"/>
    <property type="molecule type" value="Genomic_DNA"/>
</dbReference>
<gene>
    <name evidence="2" type="ORF">B0T15DRAFT_503202</name>
</gene>
<comment type="caution">
    <text evidence="2">The sequence shown here is derived from an EMBL/GenBank/DDBJ whole genome shotgun (WGS) entry which is preliminary data.</text>
</comment>
<feature type="region of interest" description="Disordered" evidence="1">
    <location>
        <begin position="32"/>
        <end position="58"/>
    </location>
</feature>
<keyword evidence="3" id="KW-1185">Reference proteome</keyword>
<reference evidence="2" key="1">
    <citation type="journal article" date="2023" name="Mol. Phylogenet. Evol.">
        <title>Genome-scale phylogeny and comparative genomics of the fungal order Sordariales.</title>
        <authorList>
            <person name="Hensen N."/>
            <person name="Bonometti L."/>
            <person name="Westerberg I."/>
            <person name="Brannstrom I.O."/>
            <person name="Guillou S."/>
            <person name="Cros-Aarteil S."/>
            <person name="Calhoun S."/>
            <person name="Haridas S."/>
            <person name="Kuo A."/>
            <person name="Mondo S."/>
            <person name="Pangilinan J."/>
            <person name="Riley R."/>
            <person name="LaButti K."/>
            <person name="Andreopoulos B."/>
            <person name="Lipzen A."/>
            <person name="Chen C."/>
            <person name="Yan M."/>
            <person name="Daum C."/>
            <person name="Ng V."/>
            <person name="Clum A."/>
            <person name="Steindorff A."/>
            <person name="Ohm R.A."/>
            <person name="Martin F."/>
            <person name="Silar P."/>
            <person name="Natvig D.O."/>
            <person name="Lalanne C."/>
            <person name="Gautier V."/>
            <person name="Ament-Velasquez S.L."/>
            <person name="Kruys A."/>
            <person name="Hutchinson M.I."/>
            <person name="Powell A.J."/>
            <person name="Barry K."/>
            <person name="Miller A.N."/>
            <person name="Grigoriev I.V."/>
            <person name="Debuchy R."/>
            <person name="Gladieux P."/>
            <person name="Hiltunen Thoren M."/>
            <person name="Johannesson H."/>
        </authorList>
    </citation>
    <scope>NUCLEOTIDE SEQUENCE</scope>
    <source>
        <strain evidence="2">CBS 333.67</strain>
    </source>
</reference>
<organism evidence="2 3">
    <name type="scientific">Chaetomium strumarium</name>
    <dbReference type="NCBI Taxonomy" id="1170767"/>
    <lineage>
        <taxon>Eukaryota</taxon>
        <taxon>Fungi</taxon>
        <taxon>Dikarya</taxon>
        <taxon>Ascomycota</taxon>
        <taxon>Pezizomycotina</taxon>
        <taxon>Sordariomycetes</taxon>
        <taxon>Sordariomycetidae</taxon>
        <taxon>Sordariales</taxon>
        <taxon>Chaetomiaceae</taxon>
        <taxon>Chaetomium</taxon>
    </lineage>
</organism>
<evidence type="ECO:0008006" key="4">
    <source>
        <dbReference type="Google" id="ProtNLM"/>
    </source>
</evidence>
<feature type="compositionally biased region" description="Basic and acidic residues" evidence="1">
    <location>
        <begin position="32"/>
        <end position="41"/>
    </location>
</feature>